<name>A0AB39BLX7_9MICO</name>
<dbReference type="PANTHER" id="PTHR34387:SF2">
    <property type="entry name" value="SLR1258 PROTEIN"/>
    <property type="match status" value="1"/>
</dbReference>
<reference evidence="1" key="1">
    <citation type="submission" date="2024-05" db="EMBL/GenBank/DDBJ databases">
        <title>Herbiconiux sp. A18JL235.</title>
        <authorList>
            <person name="Zhang G."/>
        </authorList>
    </citation>
    <scope>NUCLEOTIDE SEQUENCE</scope>
    <source>
        <strain evidence="1">A18JL235</strain>
    </source>
</reference>
<evidence type="ECO:0000313" key="1">
    <source>
        <dbReference type="EMBL" id="XDI07086.1"/>
    </source>
</evidence>
<organism evidence="1">
    <name type="scientific">Herbiconiux sp. A18JL235</name>
    <dbReference type="NCBI Taxonomy" id="3152363"/>
    <lineage>
        <taxon>Bacteria</taxon>
        <taxon>Bacillati</taxon>
        <taxon>Actinomycetota</taxon>
        <taxon>Actinomycetes</taxon>
        <taxon>Micrococcales</taxon>
        <taxon>Microbacteriaceae</taxon>
        <taxon>Herbiconiux</taxon>
    </lineage>
</organism>
<dbReference type="Gene3D" id="3.30.70.2970">
    <property type="entry name" value="Protein of unknown function (DUF541), domain 2"/>
    <property type="match status" value="1"/>
</dbReference>
<dbReference type="GO" id="GO:0006974">
    <property type="term" value="P:DNA damage response"/>
    <property type="evidence" value="ECO:0007669"/>
    <property type="project" value="TreeGrafter"/>
</dbReference>
<dbReference type="Gene3D" id="3.30.110.170">
    <property type="entry name" value="Protein of unknown function (DUF541), domain 1"/>
    <property type="match status" value="1"/>
</dbReference>
<dbReference type="AlphaFoldDB" id="A0AB39BLX7"/>
<gene>
    <name evidence="1" type="ORF">ABFY20_08300</name>
</gene>
<dbReference type="Pfam" id="PF04402">
    <property type="entry name" value="SIMPL"/>
    <property type="match status" value="1"/>
</dbReference>
<proteinExistence type="predicted"/>
<protein>
    <submittedName>
        <fullName evidence="1">SIMPL domain-containing protein</fullName>
    </submittedName>
</protein>
<accession>A0AB39BLX7</accession>
<dbReference type="RefSeq" id="WP_368499460.1">
    <property type="nucleotide sequence ID" value="NZ_CP162511.1"/>
</dbReference>
<dbReference type="PANTHER" id="PTHR34387">
    <property type="entry name" value="SLR1258 PROTEIN"/>
    <property type="match status" value="1"/>
</dbReference>
<dbReference type="InterPro" id="IPR052022">
    <property type="entry name" value="26kDa_periplasmic_antigen"/>
</dbReference>
<dbReference type="EMBL" id="CP162511">
    <property type="protein sequence ID" value="XDI07086.1"/>
    <property type="molecule type" value="Genomic_DNA"/>
</dbReference>
<dbReference type="InterPro" id="IPR007497">
    <property type="entry name" value="SIMPL/DUF541"/>
</dbReference>
<sequence length="240" mass="25224">MPDTIITVSGSNEQRHNPELAVVRIGVGFEGSKRDSVLAATRAAHESLTGSLESLRDEDHGPVRVWHSEDIRVWGQRPWSQDGTRLPVEFHSAVFVDAEFDDFEALSEWIDVVAVREGIAVDGITWSLAPETDAVVRAEARRAAVADAVAKAEDYAAALGLDEISPVSIADAGLLDDTGSSGGAPAPRAMALMAKSAPTPGGMELRPAAIVVEAVVHARFAAARATTESSTSADATTASE</sequence>